<reference evidence="3" key="2">
    <citation type="submission" date="2025-08" db="UniProtKB">
        <authorList>
            <consortium name="RefSeq"/>
        </authorList>
    </citation>
    <scope>IDENTIFICATION</scope>
    <source>
        <tissue evidence="3">Etiolated seedlings</tissue>
    </source>
</reference>
<dbReference type="RefSeq" id="XP_012571997.1">
    <property type="nucleotide sequence ID" value="XM_012716543.2"/>
</dbReference>
<reference evidence="2" key="1">
    <citation type="journal article" date="2013" name="Nat. Biotechnol.">
        <title>Draft genome sequence of chickpea (Cicer arietinum) provides a resource for trait improvement.</title>
        <authorList>
            <person name="Varshney R.K."/>
            <person name="Song C."/>
            <person name="Saxena R.K."/>
            <person name="Azam S."/>
            <person name="Yu S."/>
            <person name="Sharpe A.G."/>
            <person name="Cannon S."/>
            <person name="Baek J."/>
            <person name="Rosen B.D."/>
            <person name="Tar'an B."/>
            <person name="Millan T."/>
            <person name="Zhang X."/>
            <person name="Ramsay L.D."/>
            <person name="Iwata A."/>
            <person name="Wang Y."/>
            <person name="Nelson W."/>
            <person name="Farmer A.D."/>
            <person name="Gaur P.M."/>
            <person name="Soderlund C."/>
            <person name="Penmetsa R.V."/>
            <person name="Xu C."/>
            <person name="Bharti A.K."/>
            <person name="He W."/>
            <person name="Winter P."/>
            <person name="Zhao S."/>
            <person name="Hane J.K."/>
            <person name="Carrasquilla-Garcia N."/>
            <person name="Condie J.A."/>
            <person name="Upadhyaya H.D."/>
            <person name="Luo M.C."/>
            <person name="Thudi M."/>
            <person name="Gowda C.L."/>
            <person name="Singh N.P."/>
            <person name="Lichtenzveig J."/>
            <person name="Gali K.K."/>
            <person name="Rubio J."/>
            <person name="Nadarajan N."/>
            <person name="Dolezel J."/>
            <person name="Bansal K.C."/>
            <person name="Xu X."/>
            <person name="Edwards D."/>
            <person name="Zhang G."/>
            <person name="Kahl G."/>
            <person name="Gil J."/>
            <person name="Singh K.B."/>
            <person name="Datta S.K."/>
            <person name="Jackson S.A."/>
            <person name="Wang J."/>
            <person name="Cook D.R."/>
        </authorList>
    </citation>
    <scope>NUCLEOTIDE SEQUENCE [LARGE SCALE GENOMIC DNA]</scope>
    <source>
        <strain evidence="2">cv. CDC Frontier</strain>
    </source>
</reference>
<keyword evidence="1" id="KW-0812">Transmembrane</keyword>
<dbReference type="PANTHER" id="PTHR35771">
    <property type="entry name" value="TRANSMEMBRANE PROTEIN-RELATED"/>
    <property type="match status" value="1"/>
</dbReference>
<evidence type="ECO:0000313" key="3">
    <source>
        <dbReference type="RefSeq" id="XP_012571997.1"/>
    </source>
</evidence>
<dbReference type="OrthoDB" id="1653570at2759"/>
<feature type="transmembrane region" description="Helical" evidence="1">
    <location>
        <begin position="69"/>
        <end position="88"/>
    </location>
</feature>
<dbReference type="PANTHER" id="PTHR35771:SF3">
    <property type="entry name" value="TRANSMEMBRANE PROTEIN"/>
    <property type="match status" value="1"/>
</dbReference>
<keyword evidence="1" id="KW-1133">Transmembrane helix</keyword>
<protein>
    <submittedName>
        <fullName evidence="3">Uncharacterized protein LOC101491685 isoform X1</fullName>
    </submittedName>
</protein>
<keyword evidence="1" id="KW-0472">Membrane</keyword>
<organism evidence="2 3">
    <name type="scientific">Cicer arietinum</name>
    <name type="common">Chickpea</name>
    <name type="synonym">Garbanzo</name>
    <dbReference type="NCBI Taxonomy" id="3827"/>
    <lineage>
        <taxon>Eukaryota</taxon>
        <taxon>Viridiplantae</taxon>
        <taxon>Streptophyta</taxon>
        <taxon>Embryophyta</taxon>
        <taxon>Tracheophyta</taxon>
        <taxon>Spermatophyta</taxon>
        <taxon>Magnoliopsida</taxon>
        <taxon>eudicotyledons</taxon>
        <taxon>Gunneridae</taxon>
        <taxon>Pentapetalae</taxon>
        <taxon>rosids</taxon>
        <taxon>fabids</taxon>
        <taxon>Fabales</taxon>
        <taxon>Fabaceae</taxon>
        <taxon>Papilionoideae</taxon>
        <taxon>50 kb inversion clade</taxon>
        <taxon>NPAAA clade</taxon>
        <taxon>Hologalegina</taxon>
        <taxon>IRL clade</taxon>
        <taxon>Cicereae</taxon>
        <taxon>Cicer</taxon>
    </lineage>
</organism>
<proteinExistence type="predicted"/>
<dbReference type="Proteomes" id="UP000087171">
    <property type="component" value="Chromosome Ca5"/>
</dbReference>
<accession>A0A1S3E840</accession>
<keyword evidence="2" id="KW-1185">Reference proteome</keyword>
<gene>
    <name evidence="3" type="primary">LOC101491685</name>
</gene>
<evidence type="ECO:0000256" key="1">
    <source>
        <dbReference type="SAM" id="Phobius"/>
    </source>
</evidence>
<dbReference type="GeneID" id="101491685"/>
<sequence>MRILFPNFGLNVHLQLHHTKTFPILSPQNHTQLFSPFIIFSYHNNQIQITCAQINMLDELRVESYRIPWLIWIQLIILFLLLALFYFFTVLDSDHRDATTATHMFPEIASTTAKGFFFDEIQQIDKPLITNHHSTAPVSTYFQQQISQQGEENLTIKGEIGTCSSLRGEEIMEGESSTLNFHPCHYFQLATIAFLKCFGLDSTFDSSSNRKRRKRKES</sequence>
<name>A0A1S3E840_CICAR</name>
<evidence type="ECO:0000313" key="2">
    <source>
        <dbReference type="Proteomes" id="UP000087171"/>
    </source>
</evidence>
<dbReference type="AlphaFoldDB" id="A0A1S3E840"/>